<dbReference type="PANTHER" id="PTHR43421:SF1">
    <property type="entry name" value="METALLOPROTEASE PMBA"/>
    <property type="match status" value="1"/>
</dbReference>
<organism evidence="6 7">
    <name type="scientific">Blastomonas natatoria</name>
    <dbReference type="NCBI Taxonomy" id="34015"/>
    <lineage>
        <taxon>Bacteria</taxon>
        <taxon>Pseudomonadati</taxon>
        <taxon>Pseudomonadota</taxon>
        <taxon>Alphaproteobacteria</taxon>
        <taxon>Sphingomonadales</taxon>
        <taxon>Sphingomonadaceae</taxon>
        <taxon>Blastomonas</taxon>
    </lineage>
</organism>
<reference evidence="6 7" key="1">
    <citation type="submission" date="2018-05" db="EMBL/GenBank/DDBJ databases">
        <title>Genomic Encyclopedia of Type Strains, Phase IV (KMG-IV): sequencing the most valuable type-strain genomes for metagenomic binning, comparative biology and taxonomic classification.</title>
        <authorList>
            <person name="Goeker M."/>
        </authorList>
    </citation>
    <scope>NUCLEOTIDE SEQUENCE [LARGE SCALE GENOMIC DNA]</scope>
    <source>
        <strain evidence="6 7">DSM 3183</strain>
    </source>
</reference>
<dbReference type="Pfam" id="PF19290">
    <property type="entry name" value="PmbA_TldD_2nd"/>
    <property type="match status" value="1"/>
</dbReference>
<feature type="domain" description="Metalloprotease TldD/E C-terminal" evidence="4">
    <location>
        <begin position="231"/>
        <end position="446"/>
    </location>
</feature>
<evidence type="ECO:0000313" key="7">
    <source>
        <dbReference type="Proteomes" id="UP000248014"/>
    </source>
</evidence>
<dbReference type="EMBL" id="QJJM01000005">
    <property type="protein sequence ID" value="PXW76314.1"/>
    <property type="molecule type" value="Genomic_DNA"/>
</dbReference>
<proteinExistence type="inferred from homology"/>
<evidence type="ECO:0000259" key="4">
    <source>
        <dbReference type="Pfam" id="PF19289"/>
    </source>
</evidence>
<dbReference type="RefSeq" id="WP_110298365.1">
    <property type="nucleotide sequence ID" value="NZ_QJJM01000005.1"/>
</dbReference>
<dbReference type="Pfam" id="PF19289">
    <property type="entry name" value="PmbA_TldD_3rd"/>
    <property type="match status" value="1"/>
</dbReference>
<accession>A0A2V3V5B9</accession>
<name>A0A2V3V5B9_9SPHN</name>
<evidence type="ECO:0000256" key="1">
    <source>
        <dbReference type="ARBA" id="ARBA00005836"/>
    </source>
</evidence>
<dbReference type="GO" id="GO:0006508">
    <property type="term" value="P:proteolysis"/>
    <property type="evidence" value="ECO:0007669"/>
    <property type="project" value="InterPro"/>
</dbReference>
<dbReference type="GO" id="GO:0008237">
    <property type="term" value="F:metallopeptidase activity"/>
    <property type="evidence" value="ECO:0007669"/>
    <property type="project" value="InterPro"/>
</dbReference>
<protein>
    <submittedName>
        <fullName evidence="6">Microcin-processing peptidase 1</fullName>
    </submittedName>
</protein>
<evidence type="ECO:0000259" key="5">
    <source>
        <dbReference type="Pfam" id="PF19290"/>
    </source>
</evidence>
<feature type="region of interest" description="Disordered" evidence="2">
    <location>
        <begin position="330"/>
        <end position="352"/>
    </location>
</feature>
<dbReference type="InterPro" id="IPR036059">
    <property type="entry name" value="TldD/PmbA_sf"/>
</dbReference>
<dbReference type="InterPro" id="IPR045569">
    <property type="entry name" value="Metalloprtase-TldD/E_C"/>
</dbReference>
<dbReference type="PANTHER" id="PTHR43421">
    <property type="entry name" value="METALLOPROTEASE PMBA"/>
    <property type="match status" value="1"/>
</dbReference>
<dbReference type="GO" id="GO:0005829">
    <property type="term" value="C:cytosol"/>
    <property type="evidence" value="ECO:0007669"/>
    <property type="project" value="TreeGrafter"/>
</dbReference>
<dbReference type="AlphaFoldDB" id="A0A2V3V5B9"/>
<dbReference type="Proteomes" id="UP000248014">
    <property type="component" value="Unassembled WGS sequence"/>
</dbReference>
<dbReference type="OrthoDB" id="9803618at2"/>
<feature type="domain" description="Metalloprotease TldD/E central" evidence="5">
    <location>
        <begin position="120"/>
        <end position="224"/>
    </location>
</feature>
<evidence type="ECO:0000313" key="6">
    <source>
        <dbReference type="EMBL" id="PXW76314.1"/>
    </source>
</evidence>
<dbReference type="InterPro" id="IPR045570">
    <property type="entry name" value="Metalloprtase-TldD/E_cen_dom"/>
</dbReference>
<sequence>MQTPEQASDLAQDLVARAMAAGATAADAVFACDASTDVQMRLGALEDVQRSESAAIGLRVFHGKQSASVSGADVSAAGLATLAERAVAMARLAPEDAYAGLAPEELLMRSALPDLELDDGGDPDPQHLRELALACEDAARAVPGVTNSEGGSASAVRSVMALATSHGFCGSYGGSRYGIAASVLAARDGQMERDSASHSTRFLADLESAEAVGRRAGERAVERLGAGKIESGPMPVIYDRRAGGSLLGPLLGAISGGAIARKTSFLLDRRGRPVFDSSVSIIDDPHRARGQRSRAFDGEGLPTAPWRIINHGVLSGWMMDSASARQLSEAPTGHAARGVSGAPSTGSSNVHMEAGSVSPEALMADIKLGVYVTQLIGMGVNGVTGDYSRGASGFIIRDGQLAEPISEITIAGNLKDMFAALIPADDLEFRYGVNVPTLRIDGMVVASS</sequence>
<comment type="caution">
    <text evidence="6">The sequence shown here is derived from an EMBL/GenBank/DDBJ whole genome shotgun (WGS) entry which is preliminary data.</text>
</comment>
<dbReference type="Pfam" id="PF01523">
    <property type="entry name" value="PmbA_TldD_1st"/>
    <property type="match status" value="1"/>
</dbReference>
<feature type="domain" description="Metalloprotease TldD/E N-terminal" evidence="3">
    <location>
        <begin position="35"/>
        <end position="90"/>
    </location>
</feature>
<dbReference type="SUPFAM" id="SSF111283">
    <property type="entry name" value="Putative modulator of DNA gyrase, PmbA/TldD"/>
    <property type="match status" value="1"/>
</dbReference>
<dbReference type="InterPro" id="IPR035068">
    <property type="entry name" value="TldD/PmbA_N"/>
</dbReference>
<keyword evidence="7" id="KW-1185">Reference proteome</keyword>
<dbReference type="Gene3D" id="3.30.2290.10">
    <property type="entry name" value="PmbA/TldD superfamily"/>
    <property type="match status" value="1"/>
</dbReference>
<gene>
    <name evidence="6" type="ORF">C7451_10585</name>
</gene>
<evidence type="ECO:0000259" key="3">
    <source>
        <dbReference type="Pfam" id="PF01523"/>
    </source>
</evidence>
<dbReference type="InterPro" id="IPR047657">
    <property type="entry name" value="PmbA"/>
</dbReference>
<comment type="similarity">
    <text evidence="1">Belongs to the peptidase U62 family.</text>
</comment>
<dbReference type="InterPro" id="IPR002510">
    <property type="entry name" value="Metalloprtase-TldD/E_N"/>
</dbReference>
<evidence type="ECO:0000256" key="2">
    <source>
        <dbReference type="SAM" id="MobiDB-lite"/>
    </source>
</evidence>